<accession>A0AAD7RNR2</accession>
<keyword evidence="2" id="KW-1185">Reference proteome</keyword>
<dbReference type="AlphaFoldDB" id="A0AAD7RNR2"/>
<comment type="caution">
    <text evidence="1">The sequence shown here is derived from an EMBL/GenBank/DDBJ whole genome shotgun (WGS) entry which is preliminary data.</text>
</comment>
<gene>
    <name evidence="1" type="ORF">AAFF_G00155980</name>
</gene>
<dbReference type="Proteomes" id="UP001221898">
    <property type="component" value="Unassembled WGS sequence"/>
</dbReference>
<proteinExistence type="predicted"/>
<organism evidence="1 2">
    <name type="scientific">Aldrovandia affinis</name>
    <dbReference type="NCBI Taxonomy" id="143900"/>
    <lineage>
        <taxon>Eukaryota</taxon>
        <taxon>Metazoa</taxon>
        <taxon>Chordata</taxon>
        <taxon>Craniata</taxon>
        <taxon>Vertebrata</taxon>
        <taxon>Euteleostomi</taxon>
        <taxon>Actinopterygii</taxon>
        <taxon>Neopterygii</taxon>
        <taxon>Teleostei</taxon>
        <taxon>Notacanthiformes</taxon>
        <taxon>Halosauridae</taxon>
        <taxon>Aldrovandia</taxon>
    </lineage>
</organism>
<name>A0AAD7RNR2_9TELE</name>
<protein>
    <submittedName>
        <fullName evidence="1">Uncharacterized protein</fullName>
    </submittedName>
</protein>
<evidence type="ECO:0000313" key="1">
    <source>
        <dbReference type="EMBL" id="KAJ8387497.1"/>
    </source>
</evidence>
<sequence length="71" mass="7924">MGSGHKQEPLAHLAAVELKKLGRRELMERHVTKDNEKNLLSSALPGSAQNIRPDPNKKYILKGIRGKLNKV</sequence>
<dbReference type="EMBL" id="JAINUG010000210">
    <property type="protein sequence ID" value="KAJ8387497.1"/>
    <property type="molecule type" value="Genomic_DNA"/>
</dbReference>
<evidence type="ECO:0000313" key="2">
    <source>
        <dbReference type="Proteomes" id="UP001221898"/>
    </source>
</evidence>
<reference evidence="1" key="1">
    <citation type="journal article" date="2023" name="Science">
        <title>Genome structures resolve the early diversification of teleost fishes.</title>
        <authorList>
            <person name="Parey E."/>
            <person name="Louis A."/>
            <person name="Montfort J."/>
            <person name="Bouchez O."/>
            <person name="Roques C."/>
            <person name="Iampietro C."/>
            <person name="Lluch J."/>
            <person name="Castinel A."/>
            <person name="Donnadieu C."/>
            <person name="Desvignes T."/>
            <person name="Floi Bucao C."/>
            <person name="Jouanno E."/>
            <person name="Wen M."/>
            <person name="Mejri S."/>
            <person name="Dirks R."/>
            <person name="Jansen H."/>
            <person name="Henkel C."/>
            <person name="Chen W.J."/>
            <person name="Zahm M."/>
            <person name="Cabau C."/>
            <person name="Klopp C."/>
            <person name="Thompson A.W."/>
            <person name="Robinson-Rechavi M."/>
            <person name="Braasch I."/>
            <person name="Lecointre G."/>
            <person name="Bobe J."/>
            <person name="Postlethwait J.H."/>
            <person name="Berthelot C."/>
            <person name="Roest Crollius H."/>
            <person name="Guiguen Y."/>
        </authorList>
    </citation>
    <scope>NUCLEOTIDE SEQUENCE</scope>
    <source>
        <strain evidence="1">NC1722</strain>
    </source>
</reference>